<gene>
    <name evidence="2" type="ORF">OHA22_00725</name>
</gene>
<proteinExistence type="predicted"/>
<feature type="domain" description="SnoaL-like" evidence="1">
    <location>
        <begin position="3"/>
        <end position="69"/>
    </location>
</feature>
<sequence length="72" mass="7935">MYRTCFTDDIQADFPTGTWKNLEDLASFMEEWHAGLGLTVHHVSNIVITVNGDTATSRCYGNANIQTTPDAA</sequence>
<dbReference type="Pfam" id="PF13577">
    <property type="entry name" value="SnoaL_4"/>
    <property type="match status" value="1"/>
</dbReference>
<organism evidence="2">
    <name type="scientific">Streptomyces sp. NBC_00093</name>
    <dbReference type="NCBI Taxonomy" id="2975649"/>
    <lineage>
        <taxon>Bacteria</taxon>
        <taxon>Bacillati</taxon>
        <taxon>Actinomycetota</taxon>
        <taxon>Actinomycetes</taxon>
        <taxon>Kitasatosporales</taxon>
        <taxon>Streptomycetaceae</taxon>
        <taxon>Streptomyces</taxon>
    </lineage>
</organism>
<accession>A0AAU2AIF1</accession>
<dbReference type="AlphaFoldDB" id="A0AAU2AIF1"/>
<protein>
    <submittedName>
        <fullName evidence="2">Nuclear transport factor 2 family protein</fullName>
    </submittedName>
</protein>
<dbReference type="EMBL" id="CP108222">
    <property type="protein sequence ID" value="WTT23307.1"/>
    <property type="molecule type" value="Genomic_DNA"/>
</dbReference>
<dbReference type="InterPro" id="IPR037401">
    <property type="entry name" value="SnoaL-like"/>
</dbReference>
<name>A0AAU2AIF1_9ACTN</name>
<dbReference type="SUPFAM" id="SSF54427">
    <property type="entry name" value="NTF2-like"/>
    <property type="match status" value="1"/>
</dbReference>
<reference evidence="2" key="1">
    <citation type="submission" date="2022-10" db="EMBL/GenBank/DDBJ databases">
        <title>The complete genomes of actinobacterial strains from the NBC collection.</title>
        <authorList>
            <person name="Joergensen T.S."/>
            <person name="Alvarez Arevalo M."/>
            <person name="Sterndorff E.B."/>
            <person name="Faurdal D."/>
            <person name="Vuksanovic O."/>
            <person name="Mourched A.-S."/>
            <person name="Charusanti P."/>
            <person name="Shaw S."/>
            <person name="Blin K."/>
            <person name="Weber T."/>
        </authorList>
    </citation>
    <scope>NUCLEOTIDE SEQUENCE</scope>
    <source>
        <strain evidence="2">NBC_00093</strain>
    </source>
</reference>
<dbReference type="InterPro" id="IPR032710">
    <property type="entry name" value="NTF2-like_dom_sf"/>
</dbReference>
<dbReference type="Gene3D" id="3.10.450.50">
    <property type="match status" value="1"/>
</dbReference>
<evidence type="ECO:0000259" key="1">
    <source>
        <dbReference type="Pfam" id="PF13577"/>
    </source>
</evidence>
<evidence type="ECO:0000313" key="2">
    <source>
        <dbReference type="EMBL" id="WTT23307.1"/>
    </source>
</evidence>